<dbReference type="GO" id="GO:0008233">
    <property type="term" value="F:peptidase activity"/>
    <property type="evidence" value="ECO:0007669"/>
    <property type="project" value="UniProtKB-KW"/>
</dbReference>
<dbReference type="EMBL" id="JADKGY010000001">
    <property type="protein sequence ID" value="MBK9981672.1"/>
    <property type="molecule type" value="Genomic_DNA"/>
</dbReference>
<dbReference type="Gene3D" id="3.30.1390.10">
    <property type="match status" value="1"/>
</dbReference>
<organism evidence="2 3">
    <name type="scientific">Candidatus Opimibacter skivensis</name>
    <dbReference type="NCBI Taxonomy" id="2982028"/>
    <lineage>
        <taxon>Bacteria</taxon>
        <taxon>Pseudomonadati</taxon>
        <taxon>Bacteroidota</taxon>
        <taxon>Saprospiria</taxon>
        <taxon>Saprospirales</taxon>
        <taxon>Saprospiraceae</taxon>
        <taxon>Candidatus Opimibacter</taxon>
    </lineage>
</organism>
<evidence type="ECO:0000313" key="3">
    <source>
        <dbReference type="Proteomes" id="UP000808337"/>
    </source>
</evidence>
<dbReference type="InterPro" id="IPR003769">
    <property type="entry name" value="ClpS_core"/>
</dbReference>
<accession>A0A9D7XSG0</accession>
<reference evidence="2 3" key="1">
    <citation type="submission" date="2020-10" db="EMBL/GenBank/DDBJ databases">
        <title>Connecting structure to function with the recovery of over 1000 high-quality activated sludge metagenome-assembled genomes encoding full-length rRNA genes using long-read sequencing.</title>
        <authorList>
            <person name="Singleton C.M."/>
            <person name="Petriglieri F."/>
            <person name="Kristensen J.M."/>
            <person name="Kirkegaard R.H."/>
            <person name="Michaelsen T.Y."/>
            <person name="Andersen M.H."/>
            <person name="Karst S.M."/>
            <person name="Dueholm M.S."/>
            <person name="Nielsen P.H."/>
            <person name="Albertsen M."/>
        </authorList>
    </citation>
    <scope>NUCLEOTIDE SEQUENCE [LARGE SCALE GENOMIC DNA]</scope>
    <source>
        <strain evidence="2">Ribe_18-Q3-R11-54_MAXAC.273</strain>
    </source>
</reference>
<name>A0A9D7XSG0_9BACT</name>
<feature type="domain" description="Adaptor protein ClpS core" evidence="1">
    <location>
        <begin position="24"/>
        <end position="85"/>
    </location>
</feature>
<gene>
    <name evidence="2" type="ORF">IPP15_04490</name>
</gene>
<comment type="caution">
    <text evidence="2">The sequence shown here is derived from an EMBL/GenBank/DDBJ whole genome shotgun (WGS) entry which is preliminary data.</text>
</comment>
<keyword evidence="2" id="KW-0378">Hydrolase</keyword>
<proteinExistence type="predicted"/>
<dbReference type="Pfam" id="PF02617">
    <property type="entry name" value="ClpS"/>
    <property type="match status" value="1"/>
</dbReference>
<dbReference type="AlphaFoldDB" id="A0A9D7XSG0"/>
<dbReference type="InterPro" id="IPR014719">
    <property type="entry name" value="Ribosomal_bL12_C/ClpS-like"/>
</dbReference>
<protein>
    <submittedName>
        <fullName evidence="2">ATP-dependent Clp protease adaptor ClpS</fullName>
    </submittedName>
</protein>
<sequence>MNINNQTKETEDILVDDIITSGEQAELIVLNDDYNTFEWVIECFMDLLKHTSEQAEQSAWIVHTKGRASVKLGVYEVLKPLREALVDRGLSAIIEHEKVNR</sequence>
<evidence type="ECO:0000259" key="1">
    <source>
        <dbReference type="Pfam" id="PF02617"/>
    </source>
</evidence>
<dbReference type="SUPFAM" id="SSF54736">
    <property type="entry name" value="ClpS-like"/>
    <property type="match status" value="1"/>
</dbReference>
<keyword evidence="2" id="KW-0645">Protease</keyword>
<evidence type="ECO:0000313" key="2">
    <source>
        <dbReference type="EMBL" id="MBK9981672.1"/>
    </source>
</evidence>
<dbReference type="GO" id="GO:0006508">
    <property type="term" value="P:proteolysis"/>
    <property type="evidence" value="ECO:0007669"/>
    <property type="project" value="UniProtKB-KW"/>
</dbReference>
<dbReference type="GO" id="GO:0030163">
    <property type="term" value="P:protein catabolic process"/>
    <property type="evidence" value="ECO:0007669"/>
    <property type="project" value="InterPro"/>
</dbReference>
<dbReference type="Proteomes" id="UP000808337">
    <property type="component" value="Unassembled WGS sequence"/>
</dbReference>